<evidence type="ECO:0000313" key="1">
    <source>
        <dbReference type="EMBL" id="MPL90274.1"/>
    </source>
</evidence>
<gene>
    <name evidence="1" type="ORF">SDC9_36321</name>
</gene>
<dbReference type="AlphaFoldDB" id="A0A644VFV7"/>
<dbReference type="EMBL" id="VSSQ01000299">
    <property type="protein sequence ID" value="MPL90274.1"/>
    <property type="molecule type" value="Genomic_DNA"/>
</dbReference>
<proteinExistence type="predicted"/>
<comment type="caution">
    <text evidence="1">The sequence shown here is derived from an EMBL/GenBank/DDBJ whole genome shotgun (WGS) entry which is preliminary data.</text>
</comment>
<name>A0A644VFV7_9ZZZZ</name>
<sequence length="388" mass="44572">MNWRKALIFLSLYGSLHSGISAQVEEQTPSDSLRFSGQLSGWAQYAPDIQPEGWLGVRYIPQLNFEFPFNKSSQFDFEVSANIYGEAGFSPFDSLYSNGKIKPYRAWVRYSGSRMELRAGLQKINFGSALLFRPLMWFDSLNPRDPLQLTDGVWGLLFRYYFQNNTNLWFWSLYGNKNSKGLEVSRTHWRTPEVGGRIQLPVPRGEAAVSYHYRKADVTRPGGELPIQQNGIGENRIGLDIRLDVTVGLWAEASWTHLNKNMGVFTNQEMLTVGTDYTFAIGNGLSLTFEQFIYTSDQKAFAMDNTLSLSGLSLSYPLTLFDNLRTVVYYDWDNTEGYYFADWQRQLNHFTFHVMAYWNPDKVQMITQSLSSNRFAGKGIQLLVVWNH</sequence>
<reference evidence="1" key="1">
    <citation type="submission" date="2019-08" db="EMBL/GenBank/DDBJ databases">
        <authorList>
            <person name="Kucharzyk K."/>
            <person name="Murdoch R.W."/>
            <person name="Higgins S."/>
            <person name="Loffler F."/>
        </authorList>
    </citation>
    <scope>NUCLEOTIDE SEQUENCE</scope>
</reference>
<protein>
    <submittedName>
        <fullName evidence="1">Uncharacterized protein</fullName>
    </submittedName>
</protein>
<organism evidence="1">
    <name type="scientific">bioreactor metagenome</name>
    <dbReference type="NCBI Taxonomy" id="1076179"/>
    <lineage>
        <taxon>unclassified sequences</taxon>
        <taxon>metagenomes</taxon>
        <taxon>ecological metagenomes</taxon>
    </lineage>
</organism>
<dbReference type="SUPFAM" id="SSF56935">
    <property type="entry name" value="Porins"/>
    <property type="match status" value="1"/>
</dbReference>
<accession>A0A644VFV7</accession>